<proteinExistence type="predicted"/>
<dbReference type="Pfam" id="PF00075">
    <property type="entry name" value="RNase_H"/>
    <property type="match status" value="1"/>
</dbReference>
<protein>
    <recommendedName>
        <fullName evidence="1">RNase H type-1 domain-containing protein</fullName>
    </recommendedName>
</protein>
<keyword evidence="3" id="KW-1185">Reference proteome</keyword>
<comment type="caution">
    <text evidence="2">The sequence shown here is derived from an EMBL/GenBank/DDBJ whole genome shotgun (WGS) entry which is preliminary data.</text>
</comment>
<feature type="domain" description="RNase H type-1" evidence="1">
    <location>
        <begin position="47"/>
        <end position="167"/>
    </location>
</feature>
<dbReference type="GO" id="GO:0003676">
    <property type="term" value="F:nucleic acid binding"/>
    <property type="evidence" value="ECO:0007669"/>
    <property type="project" value="InterPro"/>
</dbReference>
<sequence length="167" mass="17942">ARPRKKRKIEVSLPEDTELDRLFISTLAAGKDTAKKLLTLYGPVLSCTSALKVTIHGTCLNAGKISATAAAATHWGPNARLNSTGRVNGSQTGARAELLAVILALQSAPGFKSLTIFTRSEYAIRSVVYYAARNEACGWRCANGDLLQVLIALVKCRTAPVEFCHIK</sequence>
<dbReference type="SUPFAM" id="SSF53098">
    <property type="entry name" value="Ribonuclease H-like"/>
    <property type="match status" value="1"/>
</dbReference>
<dbReference type="InterPro" id="IPR012337">
    <property type="entry name" value="RNaseH-like_sf"/>
</dbReference>
<dbReference type="Gene3D" id="3.30.420.10">
    <property type="entry name" value="Ribonuclease H-like superfamily/Ribonuclease H"/>
    <property type="match status" value="1"/>
</dbReference>
<feature type="non-terminal residue" evidence="2">
    <location>
        <position position="1"/>
    </location>
</feature>
<evidence type="ECO:0000313" key="3">
    <source>
        <dbReference type="Proteomes" id="UP001215598"/>
    </source>
</evidence>
<reference evidence="2" key="1">
    <citation type="submission" date="2023-03" db="EMBL/GenBank/DDBJ databases">
        <title>Massive genome expansion in bonnet fungi (Mycena s.s.) driven by repeated elements and novel gene families across ecological guilds.</title>
        <authorList>
            <consortium name="Lawrence Berkeley National Laboratory"/>
            <person name="Harder C.B."/>
            <person name="Miyauchi S."/>
            <person name="Viragh M."/>
            <person name="Kuo A."/>
            <person name="Thoen E."/>
            <person name="Andreopoulos B."/>
            <person name="Lu D."/>
            <person name="Skrede I."/>
            <person name="Drula E."/>
            <person name="Henrissat B."/>
            <person name="Morin E."/>
            <person name="Kohler A."/>
            <person name="Barry K."/>
            <person name="LaButti K."/>
            <person name="Morin E."/>
            <person name="Salamov A."/>
            <person name="Lipzen A."/>
            <person name="Mereny Z."/>
            <person name="Hegedus B."/>
            <person name="Baldrian P."/>
            <person name="Stursova M."/>
            <person name="Weitz H."/>
            <person name="Taylor A."/>
            <person name="Grigoriev I.V."/>
            <person name="Nagy L.G."/>
            <person name="Martin F."/>
            <person name="Kauserud H."/>
        </authorList>
    </citation>
    <scope>NUCLEOTIDE SEQUENCE</scope>
    <source>
        <strain evidence="2">CBHHK182m</strain>
    </source>
</reference>
<organism evidence="2 3">
    <name type="scientific">Mycena metata</name>
    <dbReference type="NCBI Taxonomy" id="1033252"/>
    <lineage>
        <taxon>Eukaryota</taxon>
        <taxon>Fungi</taxon>
        <taxon>Dikarya</taxon>
        <taxon>Basidiomycota</taxon>
        <taxon>Agaricomycotina</taxon>
        <taxon>Agaricomycetes</taxon>
        <taxon>Agaricomycetidae</taxon>
        <taxon>Agaricales</taxon>
        <taxon>Marasmiineae</taxon>
        <taxon>Mycenaceae</taxon>
        <taxon>Mycena</taxon>
    </lineage>
</organism>
<evidence type="ECO:0000313" key="2">
    <source>
        <dbReference type="EMBL" id="KAJ7722800.1"/>
    </source>
</evidence>
<dbReference type="InterPro" id="IPR002156">
    <property type="entry name" value="RNaseH_domain"/>
</dbReference>
<feature type="non-terminal residue" evidence="2">
    <location>
        <position position="167"/>
    </location>
</feature>
<dbReference type="AlphaFoldDB" id="A0AAD7HLK7"/>
<name>A0AAD7HLK7_9AGAR</name>
<accession>A0AAD7HLK7</accession>
<dbReference type="GO" id="GO:0004523">
    <property type="term" value="F:RNA-DNA hybrid ribonuclease activity"/>
    <property type="evidence" value="ECO:0007669"/>
    <property type="project" value="InterPro"/>
</dbReference>
<dbReference type="EMBL" id="JARKIB010000216">
    <property type="protein sequence ID" value="KAJ7722800.1"/>
    <property type="molecule type" value="Genomic_DNA"/>
</dbReference>
<dbReference type="Proteomes" id="UP001215598">
    <property type="component" value="Unassembled WGS sequence"/>
</dbReference>
<dbReference type="PROSITE" id="PS50879">
    <property type="entry name" value="RNASE_H_1"/>
    <property type="match status" value="1"/>
</dbReference>
<dbReference type="InterPro" id="IPR036397">
    <property type="entry name" value="RNaseH_sf"/>
</dbReference>
<gene>
    <name evidence="2" type="ORF">B0H16DRAFT_1212465</name>
</gene>
<evidence type="ECO:0000259" key="1">
    <source>
        <dbReference type="PROSITE" id="PS50879"/>
    </source>
</evidence>